<dbReference type="EMBL" id="JACJHX010000013">
    <property type="protein sequence ID" value="MBA9028325.1"/>
    <property type="molecule type" value="Genomic_DNA"/>
</dbReference>
<comment type="caution">
    <text evidence="1">The sequence shown here is derived from an EMBL/GenBank/DDBJ whole genome shotgun (WGS) entry which is preliminary data.</text>
</comment>
<dbReference type="Proteomes" id="UP000626697">
    <property type="component" value="Unassembled WGS sequence"/>
</dbReference>
<reference evidence="1 2" key="1">
    <citation type="submission" date="2020-08" db="EMBL/GenBank/DDBJ databases">
        <title>Genomic Encyclopedia of Type Strains, Phase IV (KMG-IV): sequencing the most valuable type-strain genomes for metagenomic binning, comparative biology and taxonomic classification.</title>
        <authorList>
            <person name="Goeker M."/>
        </authorList>
    </citation>
    <scope>NUCLEOTIDE SEQUENCE [LARGE SCALE GENOMIC DNA]</scope>
    <source>
        <strain evidence="1 2">DSM 105481</strain>
    </source>
</reference>
<protein>
    <submittedName>
        <fullName evidence="1">Formylglycine-generating enzyme required for sulfatase activity</fullName>
    </submittedName>
</protein>
<sequence>MDRCNKLLSDALGYDRFYDFDNENKAVICNYGTNGFRLPTDPEWQYACKAKSKDYRYGEIDVIAWYKDNS</sequence>
<accession>A0ABR6CTN9</accession>
<dbReference type="SUPFAM" id="SSF56436">
    <property type="entry name" value="C-type lectin-like"/>
    <property type="match status" value="1"/>
</dbReference>
<keyword evidence="2" id="KW-1185">Reference proteome</keyword>
<dbReference type="InterPro" id="IPR016187">
    <property type="entry name" value="CTDL_fold"/>
</dbReference>
<gene>
    <name evidence="1" type="ORF">HNP81_003645</name>
</gene>
<proteinExistence type="predicted"/>
<evidence type="ECO:0000313" key="2">
    <source>
        <dbReference type="Proteomes" id="UP000626697"/>
    </source>
</evidence>
<name>A0ABR6CTN9_9BACI</name>
<evidence type="ECO:0000313" key="1">
    <source>
        <dbReference type="EMBL" id="MBA9028325.1"/>
    </source>
</evidence>
<dbReference type="InterPro" id="IPR042095">
    <property type="entry name" value="SUMF_sf"/>
</dbReference>
<organism evidence="1 2">
    <name type="scientific">Peribacillus huizhouensis</name>
    <dbReference type="NCBI Taxonomy" id="1501239"/>
    <lineage>
        <taxon>Bacteria</taxon>
        <taxon>Bacillati</taxon>
        <taxon>Bacillota</taxon>
        <taxon>Bacilli</taxon>
        <taxon>Bacillales</taxon>
        <taxon>Bacillaceae</taxon>
        <taxon>Peribacillus</taxon>
    </lineage>
</organism>
<dbReference type="Gene3D" id="3.90.1580.10">
    <property type="entry name" value="paralog of FGE (formylglycine-generating enzyme)"/>
    <property type="match status" value="1"/>
</dbReference>